<accession>G0NE67</accession>
<dbReference type="InParanoid" id="G0NE67"/>
<keyword evidence="2" id="KW-1185">Reference proteome</keyword>
<sequence length="166" mass="19323">MGKHHAVTYDADGQFVFDEDQKIEDRQKFYIYNLLDKTIKVEVFPRYKISSKNPLIMLETTNDYEFESTLEICLNTYVPRPYQQLGINQADRTISWNTGKLLKTDKHHYHYFGNTDGMCGDVIFDQYLRFIGIVVGKEEGHIKILVSIIVRANISKGVDLDEVDYT</sequence>
<name>G0NE67_CAEBE</name>
<proteinExistence type="predicted"/>
<evidence type="ECO:0000313" key="1">
    <source>
        <dbReference type="EMBL" id="EGT58673.1"/>
    </source>
</evidence>
<organism evidence="2">
    <name type="scientific">Caenorhabditis brenneri</name>
    <name type="common">Nematode worm</name>
    <dbReference type="NCBI Taxonomy" id="135651"/>
    <lineage>
        <taxon>Eukaryota</taxon>
        <taxon>Metazoa</taxon>
        <taxon>Ecdysozoa</taxon>
        <taxon>Nematoda</taxon>
        <taxon>Chromadorea</taxon>
        <taxon>Rhabditida</taxon>
        <taxon>Rhabditina</taxon>
        <taxon>Rhabditomorpha</taxon>
        <taxon>Rhabditoidea</taxon>
        <taxon>Rhabditidae</taxon>
        <taxon>Peloderinae</taxon>
        <taxon>Caenorhabditis</taxon>
    </lineage>
</organism>
<protein>
    <submittedName>
        <fullName evidence="1">Uncharacterized protein</fullName>
    </submittedName>
</protein>
<dbReference type="OrthoDB" id="5835471at2759"/>
<dbReference type="AlphaFoldDB" id="G0NE67"/>
<dbReference type="EMBL" id="GL379871">
    <property type="protein sequence ID" value="EGT58673.1"/>
    <property type="molecule type" value="Genomic_DNA"/>
</dbReference>
<reference evidence="2" key="1">
    <citation type="submission" date="2011-07" db="EMBL/GenBank/DDBJ databases">
        <authorList>
            <consortium name="Caenorhabditis brenneri Sequencing and Analysis Consortium"/>
            <person name="Wilson R.K."/>
        </authorList>
    </citation>
    <scope>NUCLEOTIDE SEQUENCE [LARGE SCALE GENOMIC DNA]</scope>
    <source>
        <strain evidence="2">PB2801</strain>
    </source>
</reference>
<dbReference type="Proteomes" id="UP000008068">
    <property type="component" value="Unassembled WGS sequence"/>
</dbReference>
<gene>
    <name evidence="1" type="ORF">CAEBREN_19505</name>
</gene>
<dbReference type="HOGENOM" id="CLU_115991_0_0_1"/>
<evidence type="ECO:0000313" key="2">
    <source>
        <dbReference type="Proteomes" id="UP000008068"/>
    </source>
</evidence>